<dbReference type="EMBL" id="JAGSYN010000073">
    <property type="protein sequence ID" value="KAG7664555.1"/>
    <property type="molecule type" value="Genomic_DNA"/>
</dbReference>
<dbReference type="Pfam" id="PF00179">
    <property type="entry name" value="UQ_con"/>
    <property type="match status" value="1"/>
</dbReference>
<accession>A0A8J5R0I6</accession>
<dbReference type="InterPro" id="IPR050113">
    <property type="entry name" value="Ub_conjugating_enzyme"/>
</dbReference>
<dbReference type="PANTHER" id="PTHR24067">
    <property type="entry name" value="UBIQUITIN-CONJUGATING ENZYME E2"/>
    <property type="match status" value="1"/>
</dbReference>
<dbReference type="SMART" id="SM00212">
    <property type="entry name" value="UBCc"/>
    <property type="match status" value="1"/>
</dbReference>
<keyword evidence="4" id="KW-1185">Reference proteome</keyword>
<dbReference type="GeneID" id="73468718"/>
<organism evidence="3 4">
    <name type="scientific">[Candida] subhashii</name>
    <dbReference type="NCBI Taxonomy" id="561895"/>
    <lineage>
        <taxon>Eukaryota</taxon>
        <taxon>Fungi</taxon>
        <taxon>Dikarya</taxon>
        <taxon>Ascomycota</taxon>
        <taxon>Saccharomycotina</taxon>
        <taxon>Pichiomycetes</taxon>
        <taxon>Debaryomycetaceae</taxon>
        <taxon>Spathaspora</taxon>
    </lineage>
</organism>
<dbReference type="InterPro" id="IPR000608">
    <property type="entry name" value="UBC"/>
</dbReference>
<evidence type="ECO:0000259" key="2">
    <source>
        <dbReference type="PROSITE" id="PS50127"/>
    </source>
</evidence>
<keyword evidence="1" id="KW-0833">Ubl conjugation pathway</keyword>
<dbReference type="Proteomes" id="UP000694255">
    <property type="component" value="Unassembled WGS sequence"/>
</dbReference>
<dbReference type="PROSITE" id="PS50127">
    <property type="entry name" value="UBC_2"/>
    <property type="match status" value="1"/>
</dbReference>
<evidence type="ECO:0000256" key="1">
    <source>
        <dbReference type="ARBA" id="ARBA00022786"/>
    </source>
</evidence>
<dbReference type="CDD" id="cd23812">
    <property type="entry name" value="UBCc_ScPEX4-like"/>
    <property type="match status" value="1"/>
</dbReference>
<reference evidence="3 4" key="1">
    <citation type="journal article" date="2021" name="DNA Res.">
        <title>Genome analysis of Candida subhashii reveals its hybrid nature and dual mitochondrial genome conformations.</title>
        <authorList>
            <person name="Mixao V."/>
            <person name="Hegedusova E."/>
            <person name="Saus E."/>
            <person name="Pryszcz L.P."/>
            <person name="Cillingova A."/>
            <person name="Nosek J."/>
            <person name="Gabaldon T."/>
        </authorList>
    </citation>
    <scope>NUCLEOTIDE SEQUENCE [LARGE SCALE GENOMIC DNA]</scope>
    <source>
        <strain evidence="3 4">CBS 10753</strain>
    </source>
</reference>
<feature type="domain" description="UBC core" evidence="2">
    <location>
        <begin position="1"/>
        <end position="158"/>
    </location>
</feature>
<evidence type="ECO:0000313" key="3">
    <source>
        <dbReference type="EMBL" id="KAG7664555.1"/>
    </source>
</evidence>
<proteinExistence type="predicted"/>
<dbReference type="AlphaFoldDB" id="A0A8J5R0I6"/>
<protein>
    <recommendedName>
        <fullName evidence="2">UBC core domain-containing protein</fullName>
    </recommendedName>
</protein>
<sequence>MAERRLFKEYKQCKKTPPSLSNPQIISLAPVNEENIFVWHSTIAKPDKAANEYYYGGQWDLSITVSPQYPMEPPVIKFITPIIHPNINATTGEICLDILKKESWSPAWNLQYLITAILMLLDSPEPDSPLNIDAANLYRHDTVAFESLIQFSLWKYNSFYRGNNPATAAGSGNVDTATTTSTVKATKLSRDISGSKNLTMVN</sequence>
<dbReference type="RefSeq" id="XP_049264787.1">
    <property type="nucleotide sequence ID" value="XM_049405612.1"/>
</dbReference>
<name>A0A8J5R0I6_9ASCO</name>
<evidence type="ECO:0000313" key="4">
    <source>
        <dbReference type="Proteomes" id="UP000694255"/>
    </source>
</evidence>
<gene>
    <name evidence="3" type="ORF">J8A68_001917</name>
</gene>
<dbReference type="OrthoDB" id="9973183at2759"/>
<comment type="caution">
    <text evidence="3">The sequence shown here is derived from an EMBL/GenBank/DDBJ whole genome shotgun (WGS) entry which is preliminary data.</text>
</comment>